<dbReference type="RefSeq" id="XP_002108653.1">
    <property type="nucleotide sequence ID" value="XM_002108617.1"/>
</dbReference>
<dbReference type="EMBL" id="DS985241">
    <property type="protein sequence ID" value="EDV29451.1"/>
    <property type="molecule type" value="Genomic_DNA"/>
</dbReference>
<dbReference type="AlphaFoldDB" id="B3RKX5"/>
<reference evidence="1 2" key="1">
    <citation type="journal article" date="2008" name="Nature">
        <title>The Trichoplax genome and the nature of placozoans.</title>
        <authorList>
            <person name="Srivastava M."/>
            <person name="Begovic E."/>
            <person name="Chapman J."/>
            <person name="Putnam N.H."/>
            <person name="Hellsten U."/>
            <person name="Kawashima T."/>
            <person name="Kuo A."/>
            <person name="Mitros T."/>
            <person name="Salamov A."/>
            <person name="Carpenter M.L."/>
            <person name="Signorovitch A.Y."/>
            <person name="Moreno M.A."/>
            <person name="Kamm K."/>
            <person name="Grimwood J."/>
            <person name="Schmutz J."/>
            <person name="Shapiro H."/>
            <person name="Grigoriev I.V."/>
            <person name="Buss L.W."/>
            <person name="Schierwater B."/>
            <person name="Dellaporta S.L."/>
            <person name="Rokhsar D.S."/>
        </authorList>
    </citation>
    <scope>NUCLEOTIDE SEQUENCE [LARGE SCALE GENOMIC DNA]</scope>
    <source>
        <strain evidence="1 2">Grell-BS-1999</strain>
    </source>
</reference>
<gene>
    <name evidence="1" type="ORF">TRIADDRAFT_51800</name>
</gene>
<protein>
    <submittedName>
        <fullName evidence="1">Uncharacterized protein</fullName>
    </submittedName>
</protein>
<dbReference type="GeneID" id="6749867"/>
<evidence type="ECO:0000313" key="1">
    <source>
        <dbReference type="EMBL" id="EDV29451.1"/>
    </source>
</evidence>
<dbReference type="CTD" id="6749867"/>
<dbReference type="KEGG" id="tad:TRIADDRAFT_51800"/>
<dbReference type="Proteomes" id="UP000009022">
    <property type="component" value="Unassembled WGS sequence"/>
</dbReference>
<dbReference type="InParanoid" id="B3RKX5"/>
<name>B3RKX5_TRIAD</name>
<accession>B3RKX5</accession>
<organism evidence="1 2">
    <name type="scientific">Trichoplax adhaerens</name>
    <name type="common">Trichoplax reptans</name>
    <dbReference type="NCBI Taxonomy" id="10228"/>
    <lineage>
        <taxon>Eukaryota</taxon>
        <taxon>Metazoa</taxon>
        <taxon>Placozoa</taxon>
        <taxon>Uniplacotomia</taxon>
        <taxon>Trichoplacea</taxon>
        <taxon>Trichoplacidae</taxon>
        <taxon>Trichoplax</taxon>
    </lineage>
</organism>
<keyword evidence="2" id="KW-1185">Reference proteome</keyword>
<proteinExistence type="predicted"/>
<evidence type="ECO:0000313" key="2">
    <source>
        <dbReference type="Proteomes" id="UP000009022"/>
    </source>
</evidence>
<dbReference type="HOGENOM" id="CLU_2309561_0_0_1"/>
<sequence length="100" mass="11303">MPEFNCYLYYIVHVYVLSCMLCNPAFTRNSLDAAKAEIEAVVVIMQRKASGKCVNIKEVTHKSMQRNGEATANHRSIPSTHWCKLIFINSNTPQRAPSKS</sequence>